<keyword evidence="3 5" id="KW-0732">Signal</keyword>
<evidence type="ECO:0000256" key="3">
    <source>
        <dbReference type="ARBA" id="ARBA00022729"/>
    </source>
</evidence>
<organism evidence="7 8">
    <name type="scientific">Klebsiella grimontii</name>
    <dbReference type="NCBI Taxonomy" id="2058152"/>
    <lineage>
        <taxon>Bacteria</taxon>
        <taxon>Pseudomonadati</taxon>
        <taxon>Pseudomonadota</taxon>
        <taxon>Gammaproteobacteria</taxon>
        <taxon>Enterobacterales</taxon>
        <taxon>Enterobacteriaceae</taxon>
        <taxon>Klebsiella/Raoultella group</taxon>
        <taxon>Klebsiella</taxon>
    </lineage>
</organism>
<dbReference type="CDD" id="cd01072">
    <property type="entry name" value="PBP2_SMa0082_like"/>
    <property type="match status" value="1"/>
</dbReference>
<dbReference type="GO" id="GO:0030288">
    <property type="term" value="C:outer membrane-bounded periplasmic space"/>
    <property type="evidence" value="ECO:0007669"/>
    <property type="project" value="UniProtKB-ARBA"/>
</dbReference>
<evidence type="ECO:0000313" key="7">
    <source>
        <dbReference type="EMBL" id="STW08035.1"/>
    </source>
</evidence>
<dbReference type="SUPFAM" id="SSF53850">
    <property type="entry name" value="Periplasmic binding protein-like II"/>
    <property type="match status" value="1"/>
</dbReference>
<comment type="subcellular location">
    <subcellularLocation>
        <location evidence="1">Cell envelope</location>
    </subcellularLocation>
</comment>
<proteinExistence type="inferred from homology"/>
<accession>A0A7H4P6H0</accession>
<name>A0A7H4P6H0_9ENTR</name>
<dbReference type="SMART" id="SM00062">
    <property type="entry name" value="PBPb"/>
    <property type="match status" value="1"/>
</dbReference>
<evidence type="ECO:0000313" key="8">
    <source>
        <dbReference type="Proteomes" id="UP000254571"/>
    </source>
</evidence>
<dbReference type="EMBL" id="UGMX01000002">
    <property type="protein sequence ID" value="STW08035.1"/>
    <property type="molecule type" value="Genomic_DNA"/>
</dbReference>
<comment type="caution">
    <text evidence="7">The sequence shown here is derived from an EMBL/GenBank/DDBJ whole genome shotgun (WGS) entry which is preliminary data.</text>
</comment>
<dbReference type="InterPro" id="IPR018313">
    <property type="entry name" value="SBP_3_CS"/>
</dbReference>
<dbReference type="PROSITE" id="PS01039">
    <property type="entry name" value="SBP_BACTERIAL_3"/>
    <property type="match status" value="1"/>
</dbReference>
<dbReference type="AlphaFoldDB" id="A0A7H4P6H0"/>
<gene>
    <name evidence="7" type="primary">fliY_6</name>
    <name evidence="7" type="ORF">NCTC9149_04477</name>
</gene>
<comment type="similarity">
    <text evidence="2 4">Belongs to the bacterial solute-binding protein 3 family.</text>
</comment>
<dbReference type="Proteomes" id="UP000254571">
    <property type="component" value="Unassembled WGS sequence"/>
</dbReference>
<dbReference type="PANTHER" id="PTHR35936">
    <property type="entry name" value="MEMBRANE-BOUND LYTIC MUREIN TRANSGLYCOSYLASE F"/>
    <property type="match status" value="1"/>
</dbReference>
<feature type="domain" description="Solute-binding protein family 3/N-terminal" evidence="6">
    <location>
        <begin position="34"/>
        <end position="254"/>
    </location>
</feature>
<evidence type="ECO:0000259" key="6">
    <source>
        <dbReference type="SMART" id="SM00062"/>
    </source>
</evidence>
<evidence type="ECO:0000256" key="4">
    <source>
        <dbReference type="RuleBase" id="RU003744"/>
    </source>
</evidence>
<evidence type="ECO:0000256" key="2">
    <source>
        <dbReference type="ARBA" id="ARBA00010333"/>
    </source>
</evidence>
<feature type="chain" id="PRO_5028848702" evidence="5">
    <location>
        <begin position="24"/>
        <end position="273"/>
    </location>
</feature>
<feature type="signal peptide" evidence="5">
    <location>
        <begin position="1"/>
        <end position="23"/>
    </location>
</feature>
<protein>
    <submittedName>
        <fullName evidence="7">ABC-type amino acid transport/signal transduction system protein</fullName>
    </submittedName>
</protein>
<reference evidence="7 8" key="1">
    <citation type="submission" date="2018-06" db="EMBL/GenBank/DDBJ databases">
        <authorList>
            <consortium name="Pathogen Informatics"/>
            <person name="Doyle S."/>
        </authorList>
    </citation>
    <scope>NUCLEOTIDE SEQUENCE [LARGE SCALE GENOMIC DNA]</scope>
    <source>
        <strain evidence="7 8">NCTC9149</strain>
    </source>
</reference>
<sequence length="273" mass="29426">MKKLLIALAGAACLLTNLSAAKADQLQDIEKRGTIRIAVPQDFPPFGSVGTELQPQGYDIDMARYLAKQMKLKLQLVPVTSANRVPYLQTDKVDLVISSLGKNAEREKVIDFSRAYAPFFLGVFGPKGAELKDPAALSGKSVGVTRGAVEDMVLTSVAPKEAQIKRYEDNNTTLSAYLSGQVQYVATGNLVVAAISRQNADKAPVPSFMLKDSPCFIGLKKNEPALKAKVDALIEQGVKDGTLNGLSEKWLESAAACQPRRLRFGHDGATSFL</sequence>
<dbReference type="PANTHER" id="PTHR35936:SF37">
    <property type="entry name" value="AMINO ACID ABC TRANSPORTER SUBSTRATE-BINDING PROTEIN"/>
    <property type="match status" value="1"/>
</dbReference>
<dbReference type="Pfam" id="PF00497">
    <property type="entry name" value="SBP_bac_3"/>
    <property type="match status" value="1"/>
</dbReference>
<evidence type="ECO:0000256" key="1">
    <source>
        <dbReference type="ARBA" id="ARBA00004196"/>
    </source>
</evidence>
<dbReference type="InterPro" id="IPR001638">
    <property type="entry name" value="Solute-binding_3/MltF_N"/>
</dbReference>
<dbReference type="Gene3D" id="3.40.190.10">
    <property type="entry name" value="Periplasmic binding protein-like II"/>
    <property type="match status" value="2"/>
</dbReference>
<evidence type="ECO:0000256" key="5">
    <source>
        <dbReference type="SAM" id="SignalP"/>
    </source>
</evidence>